<dbReference type="SMART" id="SM00220">
    <property type="entry name" value="S_TKc"/>
    <property type="match status" value="1"/>
</dbReference>
<dbReference type="GO" id="GO:0004672">
    <property type="term" value="F:protein kinase activity"/>
    <property type="evidence" value="ECO:0007669"/>
    <property type="project" value="InterPro"/>
</dbReference>
<keyword evidence="2" id="KW-0418">Kinase</keyword>
<dbReference type="InterPro" id="IPR050167">
    <property type="entry name" value="Ser_Thr_protein_kinase"/>
</dbReference>
<sequence length="1152" mass="128440">MSAPNLPNTLLLSAIERLKEATTKLPWSTPEGLINGPVWQNFSIDPHNTNGAIFEAIDQAYTRCFSHFPGASADPIDNILCGLHSMDIVIRFFEDWATDRSTSCPSTSPTGWMDGLLQVNDKANGLAFPKEFVMFRRSSSPHITFLLASGLFLASAAAASKRFLSDPVVLGIYFAFERSRTMSMIYADKVRQLGPRIWPVRLKNEAEALFQKAMASNQAYNHSLDQPEASDLESLVFPYHRALFVHNNIQRAVATLLPLTPGPLVESGHWIYVSKDEVATVKDILLRAYRSELFAYDALGSSTSPYASDLSFGVLDNPTFHNQYSGLGCTDGTAYHITSLPELTHIFLASNPRVHVLMNLDPQPQLYTLIKPQGLSQTVFKDQTGALHFFSDIWVRHNSYGHIDWTLYRLGNDGSQDLRLFELVPVKPITKVEQAPYTPNDGHSQILSNAWKYIMDITMGWNILPWRTNYISWLIEIGKCSSPLTENVFYRSNIEQDEVTALAEKWGCKSATGNPQLLPLQHSVLGSIFRGSHRLLSVGLSEVMTHEAIELDSFVKNLGVLSGSLAKHNLDTDAIERSSKYDHPNVLPLDAIRLIPGSTLGLGNAEHRPTEAMHPDFMWAGLSARVQSGRAPIVCKAFSMAAHKFALPTKVHGNLRAATILVSLDGDALISDPFYLDDNQFGDRRSLARWMAPEVNMTETKSLAGDVYSLGMTILEVMTGAPPYAGKRDDEVWALVSSGAEYLLPDRPDDVMPRYRGDGNRLWTTLWRCWSFRPSDRPLASDVVEVETREEPYELSDPESELGFEVAGSPDQFYDFDEGNPTTSLQRTPSTGTTNYEHARDIIRRLARHGCENLTGHVNEASFSEMPVTGGGFGNVFCGNLLSGLPVSIKTPRICLDTLDNNPTFFEDVAREIHTWSRCHHPNIVNFLGLAVFRGQIGAVAPWMEHGKLTHYLKKKPNFNRCKVCTDICEGVAYLHEIGIIHGDLKGENIFVSGKGAIVVGDFGSSLLNNRSLTLARPEKSLCPTLRWSAIQAPELFEDDATSTRESDIYALGMDLTKSIDFARGFLTVREVMTGNIPWHWIRSEAAIIKRVCLPGGKYPRPDEIPEKSWDGDKFWNLLLACWSFESSDRPNAIEVKKRVSDSESRLTDVYL</sequence>
<dbReference type="Proteomes" id="UP000650533">
    <property type="component" value="Chromosome 6"/>
</dbReference>
<dbReference type="KEGG" id="rsx:RhiXN_06095"/>
<name>A0A8H8NVZ6_9AGAM</name>
<dbReference type="GeneID" id="67028374"/>
<dbReference type="PROSITE" id="PS50011">
    <property type="entry name" value="PROTEIN_KINASE_DOM"/>
    <property type="match status" value="2"/>
</dbReference>
<dbReference type="GO" id="GO:0007165">
    <property type="term" value="P:signal transduction"/>
    <property type="evidence" value="ECO:0007669"/>
    <property type="project" value="TreeGrafter"/>
</dbReference>
<dbReference type="SUPFAM" id="SSF56112">
    <property type="entry name" value="Protein kinase-like (PK-like)"/>
    <property type="match status" value="2"/>
</dbReference>
<dbReference type="Pfam" id="PF07714">
    <property type="entry name" value="PK_Tyr_Ser-Thr"/>
    <property type="match status" value="2"/>
</dbReference>
<feature type="domain" description="Protein kinase" evidence="1">
    <location>
        <begin position="514"/>
        <end position="794"/>
    </location>
</feature>
<dbReference type="GO" id="GO:0005524">
    <property type="term" value="F:ATP binding"/>
    <property type="evidence" value="ECO:0007669"/>
    <property type="project" value="InterPro"/>
</dbReference>
<organism evidence="2 3">
    <name type="scientific">Rhizoctonia solani</name>
    <dbReference type="NCBI Taxonomy" id="456999"/>
    <lineage>
        <taxon>Eukaryota</taxon>
        <taxon>Fungi</taxon>
        <taxon>Dikarya</taxon>
        <taxon>Basidiomycota</taxon>
        <taxon>Agaricomycotina</taxon>
        <taxon>Agaricomycetes</taxon>
        <taxon>Cantharellales</taxon>
        <taxon>Ceratobasidiaceae</taxon>
        <taxon>Rhizoctonia</taxon>
    </lineage>
</organism>
<dbReference type="InterPro" id="IPR008271">
    <property type="entry name" value="Ser/Thr_kinase_AS"/>
</dbReference>
<protein>
    <submittedName>
        <fullName evidence="2">Tyrosine kinase domain-containing protein</fullName>
    </submittedName>
</protein>
<reference evidence="2" key="1">
    <citation type="submission" date="2020-05" db="EMBL/GenBank/DDBJ databases">
        <title>Evolutionary and genomic comparisons of hybrid uninucleate and nonhybrid Rhizoctonia fungi.</title>
        <authorList>
            <person name="Li C."/>
            <person name="Chen X."/>
        </authorList>
    </citation>
    <scope>NUCLEOTIDE SEQUENCE</scope>
    <source>
        <strain evidence="2">AG-1 IA</strain>
    </source>
</reference>
<evidence type="ECO:0000313" key="2">
    <source>
        <dbReference type="EMBL" id="QRW21106.1"/>
    </source>
</evidence>
<evidence type="ECO:0000313" key="3">
    <source>
        <dbReference type="Proteomes" id="UP000650533"/>
    </source>
</evidence>
<dbReference type="PANTHER" id="PTHR23257">
    <property type="entry name" value="SERINE-THREONINE PROTEIN KINASE"/>
    <property type="match status" value="1"/>
</dbReference>
<dbReference type="Gene3D" id="1.10.510.10">
    <property type="entry name" value="Transferase(Phosphotransferase) domain 1"/>
    <property type="match status" value="2"/>
</dbReference>
<dbReference type="InterPro" id="IPR000719">
    <property type="entry name" value="Prot_kinase_dom"/>
</dbReference>
<dbReference type="RefSeq" id="XP_043181343.1">
    <property type="nucleotide sequence ID" value="XM_043325911.1"/>
</dbReference>
<evidence type="ECO:0000259" key="1">
    <source>
        <dbReference type="PROSITE" id="PS50011"/>
    </source>
</evidence>
<dbReference type="InterPro" id="IPR011009">
    <property type="entry name" value="Kinase-like_dom_sf"/>
</dbReference>
<dbReference type="AlphaFoldDB" id="A0A8H8NVZ6"/>
<proteinExistence type="predicted"/>
<dbReference type="PROSITE" id="PS00108">
    <property type="entry name" value="PROTEIN_KINASE_ST"/>
    <property type="match status" value="1"/>
</dbReference>
<gene>
    <name evidence="2" type="ORF">RhiXN_06095</name>
</gene>
<dbReference type="InterPro" id="IPR001245">
    <property type="entry name" value="Ser-Thr/Tyr_kinase_cat_dom"/>
</dbReference>
<feature type="domain" description="Protein kinase" evidence="1">
    <location>
        <begin position="862"/>
        <end position="1152"/>
    </location>
</feature>
<dbReference type="GO" id="GO:0005737">
    <property type="term" value="C:cytoplasm"/>
    <property type="evidence" value="ECO:0007669"/>
    <property type="project" value="TreeGrafter"/>
</dbReference>
<dbReference type="EMBL" id="CP059663">
    <property type="protein sequence ID" value="QRW21106.1"/>
    <property type="molecule type" value="Genomic_DNA"/>
</dbReference>
<keyword evidence="2" id="KW-0808">Transferase</keyword>
<accession>A0A8H8NVZ6</accession>